<evidence type="ECO:0000313" key="9">
    <source>
        <dbReference type="Proteomes" id="UP000649799"/>
    </source>
</evidence>
<evidence type="ECO:0000256" key="4">
    <source>
        <dbReference type="ARBA" id="ARBA00022837"/>
    </source>
</evidence>
<evidence type="ECO:0000256" key="1">
    <source>
        <dbReference type="ARBA" id="ARBA00008779"/>
    </source>
</evidence>
<dbReference type="EMBL" id="JAANYN010000004">
    <property type="protein sequence ID" value="NHE57321.1"/>
    <property type="molecule type" value="Genomic_DNA"/>
</dbReference>
<evidence type="ECO:0000313" key="8">
    <source>
        <dbReference type="EMBL" id="NHE57321.1"/>
    </source>
</evidence>
<dbReference type="Proteomes" id="UP000649799">
    <property type="component" value="Unassembled WGS sequence"/>
</dbReference>
<dbReference type="InterPro" id="IPR000917">
    <property type="entry name" value="Sulfatase_N"/>
</dbReference>
<dbReference type="PANTHER" id="PTHR42693">
    <property type="entry name" value="ARYLSULFATASE FAMILY MEMBER"/>
    <property type="match status" value="1"/>
</dbReference>
<evidence type="ECO:0000256" key="3">
    <source>
        <dbReference type="ARBA" id="ARBA00022801"/>
    </source>
</evidence>
<dbReference type="InterPro" id="IPR017850">
    <property type="entry name" value="Alkaline_phosphatase_core_sf"/>
</dbReference>
<accession>A0ABX0H643</accession>
<dbReference type="PROSITE" id="PS00149">
    <property type="entry name" value="SULFATASE_2"/>
    <property type="match status" value="1"/>
</dbReference>
<dbReference type="SUPFAM" id="SSF53649">
    <property type="entry name" value="Alkaline phosphatase-like"/>
    <property type="match status" value="1"/>
</dbReference>
<keyword evidence="4" id="KW-0106">Calcium</keyword>
<dbReference type="CDD" id="cd16027">
    <property type="entry name" value="SGSH"/>
    <property type="match status" value="1"/>
</dbReference>
<feature type="domain" description="Sulfatase N-terminal" evidence="7">
    <location>
        <begin position="27"/>
        <end position="137"/>
    </location>
</feature>
<gene>
    <name evidence="8" type="ORF">G9Q97_10910</name>
</gene>
<keyword evidence="2" id="KW-0479">Metal-binding</keyword>
<dbReference type="Pfam" id="PF00884">
    <property type="entry name" value="Sulfatase"/>
    <property type="match status" value="2"/>
</dbReference>
<keyword evidence="6" id="KW-0732">Signal</keyword>
<protein>
    <submittedName>
        <fullName evidence="8">Sulfatase</fullName>
    </submittedName>
</protein>
<dbReference type="InterPro" id="IPR050738">
    <property type="entry name" value="Sulfatase"/>
</dbReference>
<feature type="chain" id="PRO_5046246031" evidence="6">
    <location>
        <begin position="23"/>
        <end position="482"/>
    </location>
</feature>
<evidence type="ECO:0000256" key="5">
    <source>
        <dbReference type="SAM" id="MobiDB-lite"/>
    </source>
</evidence>
<proteinExistence type="inferred from homology"/>
<keyword evidence="9" id="KW-1185">Reference proteome</keyword>
<evidence type="ECO:0000259" key="7">
    <source>
        <dbReference type="Pfam" id="PF00884"/>
    </source>
</evidence>
<feature type="domain" description="Sulfatase N-terminal" evidence="7">
    <location>
        <begin position="155"/>
        <end position="300"/>
    </location>
</feature>
<dbReference type="PANTHER" id="PTHR42693:SF53">
    <property type="entry name" value="ENDO-4-O-SULFATASE"/>
    <property type="match status" value="1"/>
</dbReference>
<name>A0ABX0H643_9BACT</name>
<feature type="signal peptide" evidence="6">
    <location>
        <begin position="1"/>
        <end position="22"/>
    </location>
</feature>
<evidence type="ECO:0000256" key="2">
    <source>
        <dbReference type="ARBA" id="ARBA00022723"/>
    </source>
</evidence>
<evidence type="ECO:0000256" key="6">
    <source>
        <dbReference type="SAM" id="SignalP"/>
    </source>
</evidence>
<reference evidence="8 9" key="1">
    <citation type="submission" date="2020-03" db="EMBL/GenBank/DDBJ databases">
        <title>Cyclobacterium plantarum sp. nov., a marine bacterium isolated from a coastal-marine wetland.</title>
        <authorList>
            <person name="Sanchez-Porro C."/>
            <person name="Ventosa A."/>
            <person name="Amoozegar M."/>
        </authorList>
    </citation>
    <scope>NUCLEOTIDE SEQUENCE [LARGE SCALE GENOMIC DNA]</scope>
    <source>
        <strain evidence="8 9">GBPx2</strain>
    </source>
</reference>
<keyword evidence="3" id="KW-0378">Hydrolase</keyword>
<dbReference type="InterPro" id="IPR024607">
    <property type="entry name" value="Sulfatase_CS"/>
</dbReference>
<sequence length="482" mass="53909">MKQLYLLVFISLLGHAFSVAWAQDPRPNIIMIIADDIGYEDLGATGNSQVKSPNIDRMAEEGLMFSNFYLTTSSCSPSRCSIISGRYPHNAGAAELHTPLPESILTFPELLQEAGYFTGQSGKWHMGPAPRRGFDIIYDKGPQIGDGGEAQWVPLLQERPKGKPFFLWLASLDAHRPWGTNDFSGTHDKSSVDVPRHLVNAEATRADLAQYYDEITRFDDFIGKVEKELEEQGVLEHTVIVILSDNGRPFPRSKTRLIDSGIKSPLIIKWPKGIPKVGQVSESLVSSIDLAPTFLDLAGVAIGDNFQGKSFLPLLQNPGLPFRNYVFAEHNWHDHEAHERMVRSKDFLFIRNNRPQSSNPGPADSNASDAFADLKRQRDEGMLNPVQADVFASPRPHEELYFLREDPGLWLNRAATAEAEFALDHLRRVLDQWVEETDDSLPQNLTADWYNKETGKALDIERSRGTMPGGDKALNTTEKGPF</sequence>
<dbReference type="RefSeq" id="WP_166146756.1">
    <property type="nucleotide sequence ID" value="NZ_JAANYN010000004.1"/>
</dbReference>
<feature type="region of interest" description="Disordered" evidence="5">
    <location>
        <begin position="459"/>
        <end position="482"/>
    </location>
</feature>
<comment type="caution">
    <text evidence="8">The sequence shown here is derived from an EMBL/GenBank/DDBJ whole genome shotgun (WGS) entry which is preliminary data.</text>
</comment>
<dbReference type="Gene3D" id="3.40.720.10">
    <property type="entry name" value="Alkaline Phosphatase, subunit A"/>
    <property type="match status" value="1"/>
</dbReference>
<comment type="similarity">
    <text evidence="1">Belongs to the sulfatase family.</text>
</comment>
<organism evidence="8 9">
    <name type="scientific">Cyclobacterium plantarum</name>
    <dbReference type="NCBI Taxonomy" id="2716263"/>
    <lineage>
        <taxon>Bacteria</taxon>
        <taxon>Pseudomonadati</taxon>
        <taxon>Bacteroidota</taxon>
        <taxon>Cytophagia</taxon>
        <taxon>Cytophagales</taxon>
        <taxon>Cyclobacteriaceae</taxon>
        <taxon>Cyclobacterium</taxon>
    </lineage>
</organism>